<keyword evidence="3" id="KW-1185">Reference proteome</keyword>
<comment type="caution">
    <text evidence="2">The sequence shown here is derived from an EMBL/GenBank/DDBJ whole genome shotgun (WGS) entry which is preliminary data.</text>
</comment>
<sequence>MVLGVSELVGRSKDALQAGDVIKFTAPILPGTQLTGLYCTMPVFCSPGFASLEPADGGGPIVMIWLIPVYECEKAYIETHGWRQFEEELDRLDPDLLDLHRQPIGSGSGAQ</sequence>
<dbReference type="STRING" id="1220579.GCA_001571345_01714"/>
<gene>
    <name evidence="2" type="ORF">CFR75_08745</name>
</gene>
<protein>
    <recommendedName>
        <fullName evidence="1">Suppressor of fused-like domain-containing protein</fullName>
    </recommendedName>
</protein>
<evidence type="ECO:0000259" key="1">
    <source>
        <dbReference type="Pfam" id="PF05076"/>
    </source>
</evidence>
<dbReference type="EMBL" id="NKUC01000015">
    <property type="protein sequence ID" value="PYD56874.1"/>
    <property type="molecule type" value="Genomic_DNA"/>
</dbReference>
<proteinExistence type="predicted"/>
<name>A0A318PHY6_KOMXY</name>
<organism evidence="2 3">
    <name type="scientific">Komagataeibacter xylinus</name>
    <name type="common">Gluconacetobacter xylinus</name>
    <dbReference type="NCBI Taxonomy" id="28448"/>
    <lineage>
        <taxon>Bacteria</taxon>
        <taxon>Pseudomonadati</taxon>
        <taxon>Pseudomonadota</taxon>
        <taxon>Alphaproteobacteria</taxon>
        <taxon>Acetobacterales</taxon>
        <taxon>Acetobacteraceae</taxon>
        <taxon>Komagataeibacter</taxon>
    </lineage>
</organism>
<dbReference type="AlphaFoldDB" id="A0A318PHY6"/>
<dbReference type="InterPro" id="IPR020941">
    <property type="entry name" value="SUFU-like_domain"/>
</dbReference>
<feature type="domain" description="Suppressor of fused-like" evidence="1">
    <location>
        <begin position="11"/>
        <end position="102"/>
    </location>
</feature>
<accession>A0A318PHY6</accession>
<dbReference type="Proteomes" id="UP000248257">
    <property type="component" value="Unassembled WGS sequence"/>
</dbReference>
<evidence type="ECO:0000313" key="2">
    <source>
        <dbReference type="EMBL" id="PYD56874.1"/>
    </source>
</evidence>
<dbReference type="Pfam" id="PF05076">
    <property type="entry name" value="SUFU"/>
    <property type="match status" value="1"/>
</dbReference>
<evidence type="ECO:0000313" key="3">
    <source>
        <dbReference type="Proteomes" id="UP000248257"/>
    </source>
</evidence>
<reference evidence="2 3" key="1">
    <citation type="submission" date="2017-07" db="EMBL/GenBank/DDBJ databases">
        <title>A draft genome sequence of Komagataeibacter xylinus LMG 1515.</title>
        <authorList>
            <person name="Skraban J."/>
            <person name="Cleenwerck I."/>
            <person name="Vandamme P."/>
            <person name="Trcek J."/>
        </authorList>
    </citation>
    <scope>NUCLEOTIDE SEQUENCE [LARGE SCALE GENOMIC DNA]</scope>
    <source>
        <strain evidence="2 3">LMG 1515</strain>
    </source>
</reference>